<evidence type="ECO:0000313" key="3">
    <source>
        <dbReference type="Proteomes" id="UP001207742"/>
    </source>
</evidence>
<dbReference type="Proteomes" id="UP001207742">
    <property type="component" value="Unassembled WGS sequence"/>
</dbReference>
<accession>A0ABT3IQM2</accession>
<evidence type="ECO:0000313" key="2">
    <source>
        <dbReference type="EMBL" id="MCW3486270.1"/>
    </source>
</evidence>
<protein>
    <recommendedName>
        <fullName evidence="4">GLPGLI family protein</fullName>
    </recommendedName>
</protein>
<evidence type="ECO:0008006" key="4">
    <source>
        <dbReference type="Google" id="ProtNLM"/>
    </source>
</evidence>
<dbReference type="RefSeq" id="WP_264733086.1">
    <property type="nucleotide sequence ID" value="NZ_JAPDNR010000001.1"/>
</dbReference>
<gene>
    <name evidence="2" type="ORF">OL497_20375</name>
</gene>
<name>A0ABT3IQM2_9BACT</name>
<organism evidence="2 3">
    <name type="scientific">Chitinophaga nivalis</name>
    <dbReference type="NCBI Taxonomy" id="2991709"/>
    <lineage>
        <taxon>Bacteria</taxon>
        <taxon>Pseudomonadati</taxon>
        <taxon>Bacteroidota</taxon>
        <taxon>Chitinophagia</taxon>
        <taxon>Chitinophagales</taxon>
        <taxon>Chitinophagaceae</taxon>
        <taxon>Chitinophaga</taxon>
    </lineage>
</organism>
<sequence>MIRKYLSLYLLLAMAFSATAQISYRETEKKSVQKAYDSSMAFQRLSDDIAPMTLVGQTITFLKLNPNRQVRNSEDSLLENVYKKGGVLIPYKSVLKGGRLYTPYRALENKSFKIIGCDKKEESGKTLWVFTLLDDAYKSLYYQVYANNLSNAPVVLNGYYEWLKKTYVGQKLYLPQGEPFNAKTENVLDNNREIVLDETEVFSCAEISVLFTAKQKYGLPYIIANSNFNGEVAIGVGTKNEYQSGPLLSGFWTEKQYEEYVARKIK</sequence>
<dbReference type="EMBL" id="JAPDNS010000002">
    <property type="protein sequence ID" value="MCW3486270.1"/>
    <property type="molecule type" value="Genomic_DNA"/>
</dbReference>
<keyword evidence="3" id="KW-1185">Reference proteome</keyword>
<proteinExistence type="predicted"/>
<evidence type="ECO:0000256" key="1">
    <source>
        <dbReference type="SAM" id="SignalP"/>
    </source>
</evidence>
<comment type="caution">
    <text evidence="2">The sequence shown here is derived from an EMBL/GenBank/DDBJ whole genome shotgun (WGS) entry which is preliminary data.</text>
</comment>
<feature type="signal peptide" evidence="1">
    <location>
        <begin position="1"/>
        <end position="20"/>
    </location>
</feature>
<feature type="chain" id="PRO_5045996503" description="GLPGLI family protein" evidence="1">
    <location>
        <begin position="21"/>
        <end position="266"/>
    </location>
</feature>
<keyword evidence="1" id="KW-0732">Signal</keyword>
<reference evidence="2 3" key="1">
    <citation type="submission" date="2022-10" db="EMBL/GenBank/DDBJ databases">
        <title>Chitinophaga nivalis PC15 sp. nov., isolated from Pyeongchang county, South Korea.</title>
        <authorList>
            <person name="Trinh H.N."/>
        </authorList>
    </citation>
    <scope>NUCLEOTIDE SEQUENCE [LARGE SCALE GENOMIC DNA]</scope>
    <source>
        <strain evidence="2 3">PC14</strain>
    </source>
</reference>